<name>A0AAV9AC72_ACOGR</name>
<dbReference type="GO" id="GO:0031982">
    <property type="term" value="C:vesicle"/>
    <property type="evidence" value="ECO:0007669"/>
    <property type="project" value="TreeGrafter"/>
</dbReference>
<dbReference type="PROSITE" id="PS51257">
    <property type="entry name" value="PROKAR_LIPOPROTEIN"/>
    <property type="match status" value="1"/>
</dbReference>
<dbReference type="PANTHER" id="PTHR31181:SF67">
    <property type="entry name" value="PROLAMIN-LIKE PROTEIN (DUF1278)"/>
    <property type="match status" value="1"/>
</dbReference>
<dbReference type="PANTHER" id="PTHR31181">
    <property type="entry name" value="EGG CELL-SECRETED PROTEIN 1.4"/>
    <property type="match status" value="1"/>
</dbReference>
<comment type="caution">
    <text evidence="4">The sequence shown here is derived from an EMBL/GenBank/DDBJ whole genome shotgun (WGS) entry which is preliminary data.</text>
</comment>
<feature type="domain" description="Prolamin-like" evidence="3">
    <location>
        <begin position="43"/>
        <end position="105"/>
    </location>
</feature>
<dbReference type="Pfam" id="PF05617">
    <property type="entry name" value="Prolamin_like"/>
    <property type="match status" value="1"/>
</dbReference>
<protein>
    <recommendedName>
        <fullName evidence="3">Prolamin-like domain-containing protein</fullName>
    </recommendedName>
</protein>
<reference evidence="4" key="1">
    <citation type="journal article" date="2023" name="Nat. Commun.">
        <title>Diploid and tetraploid genomes of Acorus and the evolution of monocots.</title>
        <authorList>
            <person name="Ma L."/>
            <person name="Liu K.W."/>
            <person name="Li Z."/>
            <person name="Hsiao Y.Y."/>
            <person name="Qi Y."/>
            <person name="Fu T."/>
            <person name="Tang G.D."/>
            <person name="Zhang D."/>
            <person name="Sun W.H."/>
            <person name="Liu D.K."/>
            <person name="Li Y."/>
            <person name="Chen G.Z."/>
            <person name="Liu X.D."/>
            <person name="Liao X.Y."/>
            <person name="Jiang Y.T."/>
            <person name="Yu X."/>
            <person name="Hao Y."/>
            <person name="Huang J."/>
            <person name="Zhao X.W."/>
            <person name="Ke S."/>
            <person name="Chen Y.Y."/>
            <person name="Wu W.L."/>
            <person name="Hsu J.L."/>
            <person name="Lin Y.F."/>
            <person name="Huang M.D."/>
            <person name="Li C.Y."/>
            <person name="Huang L."/>
            <person name="Wang Z.W."/>
            <person name="Zhao X."/>
            <person name="Zhong W.Y."/>
            <person name="Peng D.H."/>
            <person name="Ahmad S."/>
            <person name="Lan S."/>
            <person name="Zhang J.S."/>
            <person name="Tsai W.C."/>
            <person name="Van de Peer Y."/>
            <person name="Liu Z.J."/>
        </authorList>
    </citation>
    <scope>NUCLEOTIDE SEQUENCE</scope>
    <source>
        <strain evidence="4">SCP</strain>
    </source>
</reference>
<sequence length="116" mass="11850">MRNAGAISAAALMMMVVLACATSPSLARPVVGESKTVVDDIEKCWAAVIGASGCMQDVFSSFFTGRISLSTQCCAAIEGISDNCFAKIFPFLGSGFNPLLKGFCSAQSGAAPPSTA</sequence>
<proteinExistence type="predicted"/>
<feature type="chain" id="PRO_5043843839" description="Prolamin-like domain-containing protein" evidence="2">
    <location>
        <begin position="28"/>
        <end position="116"/>
    </location>
</feature>
<dbReference type="GO" id="GO:2000008">
    <property type="term" value="P:regulation of protein localization to cell surface"/>
    <property type="evidence" value="ECO:0007669"/>
    <property type="project" value="TreeGrafter"/>
</dbReference>
<evidence type="ECO:0000256" key="1">
    <source>
        <dbReference type="ARBA" id="ARBA00022729"/>
    </source>
</evidence>
<evidence type="ECO:0000313" key="5">
    <source>
        <dbReference type="Proteomes" id="UP001179952"/>
    </source>
</evidence>
<gene>
    <name evidence="4" type="ORF">QJS04_geneDACA008768</name>
</gene>
<feature type="signal peptide" evidence="2">
    <location>
        <begin position="1"/>
        <end position="27"/>
    </location>
</feature>
<dbReference type="GO" id="GO:0009567">
    <property type="term" value="P:double fertilization forming a zygote and endosperm"/>
    <property type="evidence" value="ECO:0007669"/>
    <property type="project" value="TreeGrafter"/>
</dbReference>
<dbReference type="AlphaFoldDB" id="A0AAV9AC72"/>
<organism evidence="4 5">
    <name type="scientific">Acorus gramineus</name>
    <name type="common">Dwarf sweet flag</name>
    <dbReference type="NCBI Taxonomy" id="55184"/>
    <lineage>
        <taxon>Eukaryota</taxon>
        <taxon>Viridiplantae</taxon>
        <taxon>Streptophyta</taxon>
        <taxon>Embryophyta</taxon>
        <taxon>Tracheophyta</taxon>
        <taxon>Spermatophyta</taxon>
        <taxon>Magnoliopsida</taxon>
        <taxon>Liliopsida</taxon>
        <taxon>Acoraceae</taxon>
        <taxon>Acorus</taxon>
    </lineage>
</organism>
<dbReference type="Proteomes" id="UP001179952">
    <property type="component" value="Unassembled WGS sequence"/>
</dbReference>
<accession>A0AAV9AC72</accession>
<evidence type="ECO:0000256" key="2">
    <source>
        <dbReference type="SAM" id="SignalP"/>
    </source>
</evidence>
<dbReference type="EMBL" id="JAUJYN010000010">
    <property type="protein sequence ID" value="KAK1261723.1"/>
    <property type="molecule type" value="Genomic_DNA"/>
</dbReference>
<keyword evidence="1 2" id="KW-0732">Signal</keyword>
<keyword evidence="5" id="KW-1185">Reference proteome</keyword>
<dbReference type="InterPro" id="IPR008502">
    <property type="entry name" value="Prolamin-like"/>
</dbReference>
<evidence type="ECO:0000313" key="4">
    <source>
        <dbReference type="EMBL" id="KAK1261723.1"/>
    </source>
</evidence>
<dbReference type="GO" id="GO:0005576">
    <property type="term" value="C:extracellular region"/>
    <property type="evidence" value="ECO:0007669"/>
    <property type="project" value="TreeGrafter"/>
</dbReference>
<evidence type="ECO:0000259" key="3">
    <source>
        <dbReference type="Pfam" id="PF05617"/>
    </source>
</evidence>
<dbReference type="GO" id="GO:0080155">
    <property type="term" value="P:regulation of double fertilization forming a zygote and endosperm"/>
    <property type="evidence" value="ECO:0007669"/>
    <property type="project" value="TreeGrafter"/>
</dbReference>
<reference evidence="4" key="2">
    <citation type="submission" date="2023-06" db="EMBL/GenBank/DDBJ databases">
        <authorList>
            <person name="Ma L."/>
            <person name="Liu K.-W."/>
            <person name="Li Z."/>
            <person name="Hsiao Y.-Y."/>
            <person name="Qi Y."/>
            <person name="Fu T."/>
            <person name="Tang G."/>
            <person name="Zhang D."/>
            <person name="Sun W.-H."/>
            <person name="Liu D.-K."/>
            <person name="Li Y."/>
            <person name="Chen G.-Z."/>
            <person name="Liu X.-D."/>
            <person name="Liao X.-Y."/>
            <person name="Jiang Y.-T."/>
            <person name="Yu X."/>
            <person name="Hao Y."/>
            <person name="Huang J."/>
            <person name="Zhao X.-W."/>
            <person name="Ke S."/>
            <person name="Chen Y.-Y."/>
            <person name="Wu W.-L."/>
            <person name="Hsu J.-L."/>
            <person name="Lin Y.-F."/>
            <person name="Huang M.-D."/>
            <person name="Li C.-Y."/>
            <person name="Huang L."/>
            <person name="Wang Z.-W."/>
            <person name="Zhao X."/>
            <person name="Zhong W.-Y."/>
            <person name="Peng D.-H."/>
            <person name="Ahmad S."/>
            <person name="Lan S."/>
            <person name="Zhang J.-S."/>
            <person name="Tsai W.-C."/>
            <person name="Van De Peer Y."/>
            <person name="Liu Z.-J."/>
        </authorList>
    </citation>
    <scope>NUCLEOTIDE SEQUENCE</scope>
    <source>
        <strain evidence="4">SCP</strain>
        <tissue evidence="4">Leaves</tissue>
    </source>
</reference>